<dbReference type="EMBL" id="BBWV01000002">
    <property type="protein sequence ID" value="GAO43639.1"/>
    <property type="molecule type" value="Genomic_DNA"/>
</dbReference>
<comment type="caution">
    <text evidence="1">The sequence shown here is derived from an EMBL/GenBank/DDBJ whole genome shotgun (WGS) entry which is preliminary data.</text>
</comment>
<dbReference type="AlphaFoldDB" id="A0A0E9N1A3"/>
<protein>
    <recommendedName>
        <fullName evidence="3">Polyketide cyclase/dehydrase</fullName>
    </recommendedName>
</protein>
<evidence type="ECO:0000313" key="1">
    <source>
        <dbReference type="EMBL" id="GAO43639.1"/>
    </source>
</evidence>
<proteinExistence type="predicted"/>
<accession>A0A0E9N1A3</accession>
<dbReference type="SUPFAM" id="SSF55961">
    <property type="entry name" value="Bet v1-like"/>
    <property type="match status" value="1"/>
</dbReference>
<organism evidence="1 2">
    <name type="scientific">Flavihumibacter petaseus NBRC 106054</name>
    <dbReference type="NCBI Taxonomy" id="1220578"/>
    <lineage>
        <taxon>Bacteria</taxon>
        <taxon>Pseudomonadati</taxon>
        <taxon>Bacteroidota</taxon>
        <taxon>Chitinophagia</taxon>
        <taxon>Chitinophagales</taxon>
        <taxon>Chitinophagaceae</taxon>
        <taxon>Flavihumibacter</taxon>
    </lineage>
</organism>
<dbReference type="STRING" id="1220578.FPE01S_02_07450"/>
<evidence type="ECO:0008006" key="3">
    <source>
        <dbReference type="Google" id="ProtNLM"/>
    </source>
</evidence>
<sequence>MKILKLAFWSILFFSLLLLVFSLLIPSHVRISRAIDIQAGKAQVLPLISTNDGWTKWNAYAQDSSGKFRFEIRSVSDSLVEADWTAGNKTYPSNLALYGLKSGTLTVQWYVDFKLSWYPWEKFGSILYDNQMGPVMEQSLRQLKALAEK</sequence>
<gene>
    <name evidence="1" type="ORF">FPE01S_02_07450</name>
</gene>
<name>A0A0E9N1A3_9BACT</name>
<dbReference type="RefSeq" id="WP_046369485.1">
    <property type="nucleotide sequence ID" value="NZ_BBWV01000002.1"/>
</dbReference>
<keyword evidence="2" id="KW-1185">Reference proteome</keyword>
<evidence type="ECO:0000313" key="2">
    <source>
        <dbReference type="Proteomes" id="UP000033121"/>
    </source>
</evidence>
<dbReference type="Proteomes" id="UP000033121">
    <property type="component" value="Unassembled WGS sequence"/>
</dbReference>
<dbReference type="OrthoDB" id="9807923at2"/>
<reference evidence="1 2" key="1">
    <citation type="submission" date="2015-04" db="EMBL/GenBank/DDBJ databases">
        <title>Whole genome shotgun sequence of Flavihumibacter petaseus NBRC 106054.</title>
        <authorList>
            <person name="Miyazawa S."/>
            <person name="Hosoyama A."/>
            <person name="Hashimoto M."/>
            <person name="Noguchi M."/>
            <person name="Tsuchikane K."/>
            <person name="Ohji S."/>
            <person name="Yamazoe A."/>
            <person name="Ichikawa N."/>
            <person name="Kimura A."/>
            <person name="Fujita N."/>
        </authorList>
    </citation>
    <scope>NUCLEOTIDE SEQUENCE [LARGE SCALE GENOMIC DNA]</scope>
    <source>
        <strain evidence="1 2">NBRC 106054</strain>
    </source>
</reference>